<dbReference type="PANTHER" id="PTHR45674:SF4">
    <property type="entry name" value="DNA LIGASE 1"/>
    <property type="match status" value="1"/>
</dbReference>
<dbReference type="Gene3D" id="3.30.1490.70">
    <property type="match status" value="1"/>
</dbReference>
<reference evidence="6" key="1">
    <citation type="submission" date="2016-08" db="EMBL/GenBank/DDBJ databases">
        <authorList>
            <person name="Varghese N."/>
            <person name="Submissions Spin"/>
        </authorList>
    </citation>
    <scope>NUCLEOTIDE SEQUENCE [LARGE SCALE GENOMIC DNA]</scope>
    <source>
        <strain evidence="6">ERR11</strain>
    </source>
</reference>
<dbReference type="EMBL" id="FMAI01000023">
    <property type="protein sequence ID" value="SCB54148.1"/>
    <property type="molecule type" value="Genomic_DNA"/>
</dbReference>
<dbReference type="Gene3D" id="3.30.470.30">
    <property type="entry name" value="DNA ligase/mRNA capping enzyme"/>
    <property type="match status" value="1"/>
</dbReference>
<dbReference type="GO" id="GO:0006281">
    <property type="term" value="P:DNA repair"/>
    <property type="evidence" value="ECO:0007669"/>
    <property type="project" value="InterPro"/>
</dbReference>
<dbReference type="InterPro" id="IPR050191">
    <property type="entry name" value="ATP-dep_DNA_ligase"/>
</dbReference>
<evidence type="ECO:0000256" key="3">
    <source>
        <dbReference type="SAM" id="MobiDB-lite"/>
    </source>
</evidence>
<evidence type="ECO:0000259" key="4">
    <source>
        <dbReference type="PROSITE" id="PS50160"/>
    </source>
</evidence>
<name>A0A1C3XPF7_9BRAD</name>
<feature type="compositionally biased region" description="Basic and acidic residues" evidence="3">
    <location>
        <begin position="237"/>
        <end position="255"/>
    </location>
</feature>
<dbReference type="InterPro" id="IPR012310">
    <property type="entry name" value="DNA_ligase_ATP-dep_cent"/>
</dbReference>
<dbReference type="CDD" id="cd07906">
    <property type="entry name" value="Adenylation_DNA_ligase_LigD_LigC"/>
    <property type="match status" value="1"/>
</dbReference>
<dbReference type="GO" id="GO:0005524">
    <property type="term" value="F:ATP binding"/>
    <property type="evidence" value="ECO:0007669"/>
    <property type="project" value="InterPro"/>
</dbReference>
<feature type="region of interest" description="Disordered" evidence="3">
    <location>
        <begin position="229"/>
        <end position="273"/>
    </location>
</feature>
<evidence type="ECO:0000256" key="2">
    <source>
        <dbReference type="ARBA" id="ARBA00022598"/>
    </source>
</evidence>
<feature type="domain" description="ATP-dependent DNA ligase family profile" evidence="4">
    <location>
        <begin position="112"/>
        <end position="199"/>
    </location>
</feature>
<dbReference type="SUPFAM" id="SSF56091">
    <property type="entry name" value="DNA ligase/mRNA capping enzyme, catalytic domain"/>
    <property type="match status" value="1"/>
</dbReference>
<proteinExistence type="inferred from homology"/>
<protein>
    <submittedName>
        <fullName evidence="5">ATP dependent DNA ligase domain-containing protein</fullName>
    </submittedName>
</protein>
<gene>
    <name evidence="5" type="ORF">GA0061098_1023104</name>
</gene>
<dbReference type="AlphaFoldDB" id="A0A1C3XPF7"/>
<keyword evidence="2 5" id="KW-0436">Ligase</keyword>
<evidence type="ECO:0000313" key="5">
    <source>
        <dbReference type="EMBL" id="SCB54148.1"/>
    </source>
</evidence>
<accession>A0A1C3XPF7</accession>
<keyword evidence="6" id="KW-1185">Reference proteome</keyword>
<organism evidence="5 6">
    <name type="scientific">Bradyrhizobium shewense</name>
    <dbReference type="NCBI Taxonomy" id="1761772"/>
    <lineage>
        <taxon>Bacteria</taxon>
        <taxon>Pseudomonadati</taxon>
        <taxon>Pseudomonadota</taxon>
        <taxon>Alphaproteobacteria</taxon>
        <taxon>Hyphomicrobiales</taxon>
        <taxon>Nitrobacteraceae</taxon>
        <taxon>Bradyrhizobium</taxon>
    </lineage>
</organism>
<sequence>MLAFQRRKPAAIGVKSPFPGFIEPALATSVEKVPSGSRWIHEIKFDGYRVQVHLANEEVKVFTRRGNDWTIRFRKVANDAWHIKAGSAIVDGEIVVPAADGSTDFSVLQNELKGSSTKIVLIAFDLLYLNGRDIRKLPLFQRKAELKKIIAKTDVQFSESFEIEGRAMFVHACKLGLEGVVSKVRDSAYASGRGNNWVKKTCAQRETLTIAGFALDEGKWDGIYLQRFGRRPAGHQPPDRQHPARSTRDVFEQSDAHAQSLPKGCEGPRSDPVENRQRIYASGQPIQRGPLGAALIADIQANEGGDQLQVVEDLRNTVVVTRGEQPILLKQVASVDFAARTNPANFPEPARVHYAQLYAAPGRMHAGFRCPAVFFPPSMKGRWCCRCNTIQEFRSRSRPIYSTSRFGSVGRVTGHGAGAEILPDGGASRARTRRKSRPIYPKAIAGTGGAIRRQRRQAFTGVPVERASIAAAANRPTGHGPTRVGRGLTGVHPFPPLAACEALARRSYSSASALSRAATSGSLIEAARRRHFWASASNRVFSSSIATQPASRGAVAPG</sequence>
<evidence type="ECO:0000256" key="1">
    <source>
        <dbReference type="ARBA" id="ARBA00007572"/>
    </source>
</evidence>
<dbReference type="PANTHER" id="PTHR45674">
    <property type="entry name" value="DNA LIGASE 1/3 FAMILY MEMBER"/>
    <property type="match status" value="1"/>
</dbReference>
<dbReference type="PROSITE" id="PS50160">
    <property type="entry name" value="DNA_LIGASE_A3"/>
    <property type="match status" value="1"/>
</dbReference>
<dbReference type="GO" id="GO:0003910">
    <property type="term" value="F:DNA ligase (ATP) activity"/>
    <property type="evidence" value="ECO:0007669"/>
    <property type="project" value="InterPro"/>
</dbReference>
<dbReference type="Pfam" id="PF01068">
    <property type="entry name" value="DNA_ligase_A_M"/>
    <property type="match status" value="1"/>
</dbReference>
<evidence type="ECO:0000313" key="6">
    <source>
        <dbReference type="Proteomes" id="UP000199184"/>
    </source>
</evidence>
<dbReference type="Proteomes" id="UP000199184">
    <property type="component" value="Unassembled WGS sequence"/>
</dbReference>
<dbReference type="GO" id="GO:0006310">
    <property type="term" value="P:DNA recombination"/>
    <property type="evidence" value="ECO:0007669"/>
    <property type="project" value="InterPro"/>
</dbReference>
<comment type="similarity">
    <text evidence="1">Belongs to the ATP-dependent DNA ligase family.</text>
</comment>